<dbReference type="EMBL" id="JADEXQ010000020">
    <property type="protein sequence ID" value="MBE9029710.1"/>
    <property type="molecule type" value="Genomic_DNA"/>
</dbReference>
<evidence type="ECO:0000256" key="1">
    <source>
        <dbReference type="ARBA" id="ARBA00022676"/>
    </source>
</evidence>
<evidence type="ECO:0000256" key="2">
    <source>
        <dbReference type="ARBA" id="ARBA00022679"/>
    </source>
</evidence>
<protein>
    <submittedName>
        <fullName evidence="3">WecB/TagA/CpsF family glycosyltransferase</fullName>
    </submittedName>
</protein>
<name>A0A928VNF2_9CYAN</name>
<dbReference type="NCBIfam" id="TIGR00696">
    <property type="entry name" value="wecG_tagA_cpsF"/>
    <property type="match status" value="1"/>
</dbReference>
<reference evidence="3" key="1">
    <citation type="submission" date="2020-10" db="EMBL/GenBank/DDBJ databases">
        <authorList>
            <person name="Castelo-Branco R."/>
            <person name="Eusebio N."/>
            <person name="Adriana R."/>
            <person name="Vieira A."/>
            <person name="Brugerolle De Fraissinette N."/>
            <person name="Rezende De Castro R."/>
            <person name="Schneider M.P."/>
            <person name="Vasconcelos V."/>
            <person name="Leao P.N."/>
        </authorList>
    </citation>
    <scope>NUCLEOTIDE SEQUENCE</scope>
    <source>
        <strain evidence="3">LEGE 11480</strain>
    </source>
</reference>
<dbReference type="PANTHER" id="PTHR34136">
    <property type="match status" value="1"/>
</dbReference>
<evidence type="ECO:0000313" key="4">
    <source>
        <dbReference type="Proteomes" id="UP000625316"/>
    </source>
</evidence>
<keyword evidence="1" id="KW-0328">Glycosyltransferase</keyword>
<keyword evidence="2" id="KW-0808">Transferase</keyword>
<dbReference type="PANTHER" id="PTHR34136:SF1">
    <property type="entry name" value="UDP-N-ACETYL-D-MANNOSAMINURONIC ACID TRANSFERASE"/>
    <property type="match status" value="1"/>
</dbReference>
<accession>A0A928VNF2</accession>
<dbReference type="InterPro" id="IPR004629">
    <property type="entry name" value="WecG_TagA_CpsF"/>
</dbReference>
<evidence type="ECO:0000313" key="3">
    <source>
        <dbReference type="EMBL" id="MBE9029710.1"/>
    </source>
</evidence>
<dbReference type="Proteomes" id="UP000625316">
    <property type="component" value="Unassembled WGS sequence"/>
</dbReference>
<dbReference type="Pfam" id="PF03808">
    <property type="entry name" value="Glyco_tran_WecG"/>
    <property type="match status" value="1"/>
</dbReference>
<keyword evidence="4" id="KW-1185">Reference proteome</keyword>
<dbReference type="AlphaFoldDB" id="A0A928VNF2"/>
<organism evidence="3 4">
    <name type="scientific">Romeriopsis navalis LEGE 11480</name>
    <dbReference type="NCBI Taxonomy" id="2777977"/>
    <lineage>
        <taxon>Bacteria</taxon>
        <taxon>Bacillati</taxon>
        <taxon>Cyanobacteriota</taxon>
        <taxon>Cyanophyceae</taxon>
        <taxon>Leptolyngbyales</taxon>
        <taxon>Leptolyngbyaceae</taxon>
        <taxon>Romeriopsis</taxon>
        <taxon>Romeriopsis navalis</taxon>
    </lineage>
</organism>
<proteinExistence type="predicted"/>
<gene>
    <name evidence="3" type="ORF">IQ266_08200</name>
</gene>
<dbReference type="CDD" id="cd06533">
    <property type="entry name" value="Glyco_transf_WecG_TagA"/>
    <property type="match status" value="1"/>
</dbReference>
<sequence length="320" mass="35962">MHEEIQQLQRQLRGAAFISGLGTVSRLEAPELPPIADPKTGQPNTKAVYRAFRQAVLTSSANVLREQQAASISQAVNILNVEIDNLSMQEFLGQLEQGVVFTPNVDHLMKLQHDKAFVAAYQQADYRVCDSQVLLYAAKFLGDPIKAKISGSDLFPKFCEYHAQNEAIKIFLMGGAEGIAAQARSRLNRRIGREIIVADLSPSFGFEKNPKECLEIVQLIRQSSANVLVVGVGAPKQEIWITKHRHMLPNIDIFLAVGAAIDFEAGNKPRSPEWMSHLGIEWMHRLLSEPQRLWKRYLIEDMPFFALLFKQKLRKFLAGS</sequence>
<dbReference type="GO" id="GO:0016758">
    <property type="term" value="F:hexosyltransferase activity"/>
    <property type="evidence" value="ECO:0007669"/>
    <property type="project" value="TreeGrafter"/>
</dbReference>
<comment type="caution">
    <text evidence="3">The sequence shown here is derived from an EMBL/GenBank/DDBJ whole genome shotgun (WGS) entry which is preliminary data.</text>
</comment>